<dbReference type="PROSITE" id="PS52050">
    <property type="entry name" value="WYL"/>
    <property type="match status" value="1"/>
</dbReference>
<feature type="domain" description="WCX" evidence="3">
    <location>
        <begin position="240"/>
        <end position="313"/>
    </location>
</feature>
<dbReference type="EMBL" id="CP159218">
    <property type="protein sequence ID" value="XCG65596.1"/>
    <property type="molecule type" value="Genomic_DNA"/>
</dbReference>
<dbReference type="PIRSF" id="PIRSF016838">
    <property type="entry name" value="PafC"/>
    <property type="match status" value="1"/>
</dbReference>
<dbReference type="InterPro" id="IPR043839">
    <property type="entry name" value="PafC_HTH"/>
</dbReference>
<feature type="domain" description="PafC HTH" evidence="2">
    <location>
        <begin position="7"/>
        <end position="123"/>
    </location>
</feature>
<dbReference type="PANTHER" id="PTHR34580:SF1">
    <property type="entry name" value="PROTEIN PAFC"/>
    <property type="match status" value="1"/>
</dbReference>
<dbReference type="AlphaFoldDB" id="A0AAU8DV52"/>
<feature type="domain" description="WYL" evidence="1">
    <location>
        <begin position="144"/>
        <end position="211"/>
    </location>
</feature>
<accession>A0AAU8DV52</accession>
<name>A0AAU8DV52_9ACTN</name>
<dbReference type="PANTHER" id="PTHR34580">
    <property type="match status" value="1"/>
</dbReference>
<organism evidence="4">
    <name type="scientific">Nakamurella sp. A5-74</name>
    <dbReference type="NCBI Taxonomy" id="3158264"/>
    <lineage>
        <taxon>Bacteria</taxon>
        <taxon>Bacillati</taxon>
        <taxon>Actinomycetota</taxon>
        <taxon>Actinomycetes</taxon>
        <taxon>Nakamurellales</taxon>
        <taxon>Nakamurellaceae</taxon>
        <taxon>Nakamurella</taxon>
    </lineage>
</organism>
<protein>
    <submittedName>
        <fullName evidence="4">WYL domain-containing protein</fullName>
    </submittedName>
</protein>
<evidence type="ECO:0000259" key="1">
    <source>
        <dbReference type="Pfam" id="PF13280"/>
    </source>
</evidence>
<dbReference type="InterPro" id="IPR028349">
    <property type="entry name" value="PafC-like"/>
</dbReference>
<dbReference type="RefSeq" id="WP_353651201.1">
    <property type="nucleotide sequence ID" value="NZ_CP159218.1"/>
</dbReference>
<dbReference type="Pfam" id="PF25583">
    <property type="entry name" value="WCX"/>
    <property type="match status" value="1"/>
</dbReference>
<dbReference type="InterPro" id="IPR051534">
    <property type="entry name" value="CBASS_pafABC_assoc_protein"/>
</dbReference>
<dbReference type="Pfam" id="PF13280">
    <property type="entry name" value="WYL"/>
    <property type="match status" value="1"/>
</dbReference>
<evidence type="ECO:0000313" key="4">
    <source>
        <dbReference type="EMBL" id="XCG65596.1"/>
    </source>
</evidence>
<evidence type="ECO:0000259" key="3">
    <source>
        <dbReference type="Pfam" id="PF25583"/>
    </source>
</evidence>
<dbReference type="InterPro" id="IPR057727">
    <property type="entry name" value="WCX_dom"/>
</dbReference>
<gene>
    <name evidence="4" type="ORF">ABLG96_10130</name>
</gene>
<reference evidence="4" key="1">
    <citation type="submission" date="2024-05" db="EMBL/GenBank/DDBJ databases">
        <authorList>
            <person name="Cai S.Y."/>
            <person name="Jin L.M."/>
            <person name="Li H.R."/>
        </authorList>
    </citation>
    <scope>NUCLEOTIDE SEQUENCE</scope>
    <source>
        <strain evidence="4">A5-74</strain>
    </source>
</reference>
<proteinExistence type="predicted"/>
<evidence type="ECO:0000259" key="2">
    <source>
        <dbReference type="Pfam" id="PF19187"/>
    </source>
</evidence>
<dbReference type="InterPro" id="IPR026881">
    <property type="entry name" value="WYL_dom"/>
</dbReference>
<sequence>MAETATQQLSRVMSMVPYIAHRPGVTMTALASEYGITAEQVQADLYLLMVCGIPGYYPDDLIDVVLDEDGGTVSMGFQAGLDRPVRLTGDEAVALVAALRALRDLPGLVETDAVDSALAKIEQAGGGAVSDSVRVDAGDSSPSLGIVRAALQTQRRLWMRYYTASRDAVSERVVDPIRLLITDGHSYLEAFCHTAGGVRNFRVDRIDEARVLAEPAQQALWNETSVPERMFQPDTQTPIVSLRLAPSARWVADYYLVTRSELVAGGSGELLVELPVPNDDWLVRLVISLGGTATLQGRPDLTAEVARRASAALQRYRDQSDLEADDTGS</sequence>
<dbReference type="Pfam" id="PF19187">
    <property type="entry name" value="HTH_PafC"/>
    <property type="match status" value="1"/>
</dbReference>